<dbReference type="EMBL" id="FXZA01000004">
    <property type="protein sequence ID" value="SMX75715.1"/>
    <property type="molecule type" value="Genomic_DNA"/>
</dbReference>
<dbReference type="EC" id="2.1.1.72" evidence="1"/>
<evidence type="ECO:0000259" key="6">
    <source>
        <dbReference type="Pfam" id="PF07669"/>
    </source>
</evidence>
<dbReference type="OrthoDB" id="32195at2"/>
<dbReference type="GO" id="GO:0009007">
    <property type="term" value="F:site-specific DNA-methyltransferase (adenine-specific) activity"/>
    <property type="evidence" value="ECO:0007669"/>
    <property type="project" value="UniProtKB-EC"/>
</dbReference>
<dbReference type="PRINTS" id="PR00507">
    <property type="entry name" value="N12N6MTFRASE"/>
</dbReference>
<protein>
    <recommendedName>
        <fullName evidence="1">site-specific DNA-methyltransferase (adenine-specific)</fullName>
        <ecNumber evidence="1">2.1.1.72</ecNumber>
    </recommendedName>
</protein>
<proteinExistence type="predicted"/>
<dbReference type="SUPFAM" id="SSF53335">
    <property type="entry name" value="S-adenosyl-L-methionine-dependent methyltransferases"/>
    <property type="match status" value="1"/>
</dbReference>
<keyword evidence="2 7" id="KW-0489">Methyltransferase</keyword>
<keyword evidence="3 7" id="KW-0808">Transferase</keyword>
<dbReference type="AlphaFoldDB" id="A0A2H1IKH2"/>
<evidence type="ECO:0000256" key="1">
    <source>
        <dbReference type="ARBA" id="ARBA00011900"/>
    </source>
</evidence>
<dbReference type="RefSeq" id="WP_101594404.1">
    <property type="nucleotide sequence ID" value="NZ_FXZA01000004.1"/>
</dbReference>
<feature type="domain" description="Type II methyltransferase M.TaqI-like" evidence="6">
    <location>
        <begin position="125"/>
        <end position="203"/>
    </location>
</feature>
<name>A0A2H1IKH2_BRELN</name>
<dbReference type="InterPro" id="IPR029063">
    <property type="entry name" value="SAM-dependent_MTases_sf"/>
</dbReference>
<dbReference type="InterPro" id="IPR011639">
    <property type="entry name" value="MethylTrfase_TaqI-like_dom"/>
</dbReference>
<evidence type="ECO:0000256" key="4">
    <source>
        <dbReference type="ARBA" id="ARBA00022691"/>
    </source>
</evidence>
<organism evidence="7 8">
    <name type="scientific">Brevibacterium linens</name>
    <dbReference type="NCBI Taxonomy" id="1703"/>
    <lineage>
        <taxon>Bacteria</taxon>
        <taxon>Bacillati</taxon>
        <taxon>Actinomycetota</taxon>
        <taxon>Actinomycetes</taxon>
        <taxon>Micrococcales</taxon>
        <taxon>Brevibacteriaceae</taxon>
        <taxon>Brevibacterium</taxon>
    </lineage>
</organism>
<reference evidence="7 8" key="1">
    <citation type="submission" date="2017-03" db="EMBL/GenBank/DDBJ databases">
        <authorList>
            <person name="Afonso C.L."/>
            <person name="Miller P.J."/>
            <person name="Scott M.A."/>
            <person name="Spackman E."/>
            <person name="Goraichik I."/>
            <person name="Dimitrov K.M."/>
            <person name="Suarez D.L."/>
            <person name="Swayne D.E."/>
        </authorList>
    </citation>
    <scope>NUCLEOTIDE SEQUENCE [LARGE SCALE GENOMIC DNA]</scope>
    <source>
        <strain evidence="7 8">Mu101</strain>
    </source>
</reference>
<evidence type="ECO:0000313" key="8">
    <source>
        <dbReference type="Proteomes" id="UP000234498"/>
    </source>
</evidence>
<comment type="catalytic activity">
    <reaction evidence="5">
        <text>a 2'-deoxyadenosine in DNA + S-adenosyl-L-methionine = an N(6)-methyl-2'-deoxyadenosine in DNA + S-adenosyl-L-homocysteine + H(+)</text>
        <dbReference type="Rhea" id="RHEA:15197"/>
        <dbReference type="Rhea" id="RHEA-COMP:12418"/>
        <dbReference type="Rhea" id="RHEA-COMP:12419"/>
        <dbReference type="ChEBI" id="CHEBI:15378"/>
        <dbReference type="ChEBI" id="CHEBI:57856"/>
        <dbReference type="ChEBI" id="CHEBI:59789"/>
        <dbReference type="ChEBI" id="CHEBI:90615"/>
        <dbReference type="ChEBI" id="CHEBI:90616"/>
        <dbReference type="EC" id="2.1.1.72"/>
    </reaction>
</comment>
<dbReference type="GO" id="GO:0006304">
    <property type="term" value="P:DNA modification"/>
    <property type="evidence" value="ECO:0007669"/>
    <property type="project" value="InterPro"/>
</dbReference>
<dbReference type="InterPro" id="IPR050953">
    <property type="entry name" value="N4_N6_ade-DNA_methylase"/>
</dbReference>
<dbReference type="PANTHER" id="PTHR33841:SF1">
    <property type="entry name" value="DNA METHYLTRANSFERASE A"/>
    <property type="match status" value="1"/>
</dbReference>
<sequence length="555" mass="61901">MTIETIDGVRGDVYTRRWVVETILTLTGFTSDRDLADLTIVEPSAGDGAFLGPIVERLLESVRLHGRPVSDLSGSLVAYELYEDAATQARQILRTLLTEGGVEDGQARELAQQWVRTADYLLDEQEVVADFVVGNPPYIRLEDIDNEVGAAYRTRWWTMTARADIYVGFIEKALKSLRTGGRLGFIVADRWMKNQYGAKLRELVSTGGYAMEQVWTMHDVDAFVAPVSAYPAITVIRKGEQDAAVVIDTTSDFGEASAAETTSWAIGAEAGERFETRGAQGAVLDTWFTEASSWPNGTPESLKLIAHLNQYQGLRPIHDPSHGTTVTIGIATGADKIFITKNSDLVEEDRLVPLAKSRDISTGTLNWGGTYLVDPWAERGRLVDLSKYPRLRSYFESHHADLAKRHTAKRDLSRYYKTIDPMHHDRIKRAKLLFTDMRTQLTPVLEPGGVYPHHNLYYVISDVWDLEVLGGLMMTQMAQEYLAAHTVKMRGGTLRAQAQYLKRIPVPSPREIPNAAATALRQAFRDGDRVEATRVARPLYGLSAKEWDWVGQISG</sequence>
<dbReference type="PROSITE" id="PS00092">
    <property type="entry name" value="N6_MTASE"/>
    <property type="match status" value="1"/>
</dbReference>
<dbReference type="Pfam" id="PF07669">
    <property type="entry name" value="Eco57I"/>
    <property type="match status" value="1"/>
</dbReference>
<evidence type="ECO:0000256" key="2">
    <source>
        <dbReference type="ARBA" id="ARBA00022603"/>
    </source>
</evidence>
<dbReference type="InterPro" id="IPR002052">
    <property type="entry name" value="DNA_methylase_N6_adenine_CS"/>
</dbReference>
<evidence type="ECO:0000256" key="3">
    <source>
        <dbReference type="ARBA" id="ARBA00022679"/>
    </source>
</evidence>
<keyword evidence="4" id="KW-0949">S-adenosyl-L-methionine</keyword>
<dbReference type="GO" id="GO:0003676">
    <property type="term" value="F:nucleic acid binding"/>
    <property type="evidence" value="ECO:0007669"/>
    <property type="project" value="InterPro"/>
</dbReference>
<gene>
    <name evidence="7" type="ORF">BLIN101_01298</name>
</gene>
<dbReference type="GO" id="GO:0032259">
    <property type="term" value="P:methylation"/>
    <property type="evidence" value="ECO:0007669"/>
    <property type="project" value="UniProtKB-KW"/>
</dbReference>
<evidence type="ECO:0000256" key="5">
    <source>
        <dbReference type="ARBA" id="ARBA00047942"/>
    </source>
</evidence>
<evidence type="ECO:0000313" key="7">
    <source>
        <dbReference type="EMBL" id="SMX75715.1"/>
    </source>
</evidence>
<dbReference type="PANTHER" id="PTHR33841">
    <property type="entry name" value="DNA METHYLTRANSFERASE YEEA-RELATED"/>
    <property type="match status" value="1"/>
</dbReference>
<dbReference type="Proteomes" id="UP000234498">
    <property type="component" value="Unassembled WGS sequence"/>
</dbReference>
<dbReference type="Gene3D" id="3.40.50.150">
    <property type="entry name" value="Vaccinia Virus protein VP39"/>
    <property type="match status" value="1"/>
</dbReference>
<accession>A0A2H1IKH2</accession>